<name>A0ABV3ZSG8_9BURK</name>
<evidence type="ECO:0000313" key="2">
    <source>
        <dbReference type="EMBL" id="MEX8192541.1"/>
    </source>
</evidence>
<dbReference type="Pfam" id="PF04443">
    <property type="entry name" value="LuxE"/>
    <property type="match status" value="1"/>
</dbReference>
<dbReference type="Proteomes" id="UP001561046">
    <property type="component" value="Unassembled WGS sequence"/>
</dbReference>
<protein>
    <submittedName>
        <fullName evidence="2">Long-chain fatty acid--CoA ligase</fullName>
    </submittedName>
</protein>
<sequence length="392" mass="42935">MDKADLLVADLLAFISMDACTDDQFDQLALRLFAHQYESNTPFRSFCQRRGATLRNVKTWSDIPAVPIDAFKAMELRSEPASPAERVFMTSGTTGQAKGLAARGRHFHPKLEVYDLSMTRNFAQRFMRGVERLPMGVLFPDEQAMPNSSLAHYLALAKSEFGTADSRYFLTPEGLDMAGLCAALEEAERTGRPYALLGASFSLVHVMDALRAEGRSFRLPAGSRILDTGGYKGQSRELPLEEFYADLSQLLDVPRTHCINMYGMTELSTQFYDDGNATLPSVKSGPHWIRSRLVEPITGRSVAPGERGILVHCDLANYNAVTTILTEDVGLWADGDFLPPGRPKEKSGPLGGQRLHEVSERGGHFLLLGRAEGAAAKGCSLAVEEFVKAAAA</sequence>
<dbReference type="GO" id="GO:0016874">
    <property type="term" value="F:ligase activity"/>
    <property type="evidence" value="ECO:0007669"/>
    <property type="project" value="UniProtKB-KW"/>
</dbReference>
<gene>
    <name evidence="2" type="ORF">AB6724_06780</name>
</gene>
<reference evidence="2 3" key="1">
    <citation type="journal article" date="2013" name="Int. J. Syst. Evol. Microbiol.">
        <title>Comamonas guangdongensis sp. nov., isolated from subterranean forest sediment, and emended description of the genus Comamonas.</title>
        <authorList>
            <person name="Zhang J."/>
            <person name="Wang Y."/>
            <person name="Zhou S."/>
            <person name="Wu C."/>
            <person name="He J."/>
            <person name="Li F."/>
        </authorList>
    </citation>
    <scope>NUCLEOTIDE SEQUENCE [LARGE SCALE GENOMIC DNA]</scope>
    <source>
        <strain evidence="2 3">CCTCC AB2011133</strain>
    </source>
</reference>
<dbReference type="InterPro" id="IPR020845">
    <property type="entry name" value="AMP-binding_CS"/>
</dbReference>
<proteinExistence type="predicted"/>
<dbReference type="InterPro" id="IPR042099">
    <property type="entry name" value="ANL_N_sf"/>
</dbReference>
<evidence type="ECO:0000313" key="3">
    <source>
        <dbReference type="Proteomes" id="UP001561046"/>
    </source>
</evidence>
<dbReference type="SUPFAM" id="SSF56801">
    <property type="entry name" value="Acetyl-CoA synthetase-like"/>
    <property type="match status" value="1"/>
</dbReference>
<dbReference type="InterPro" id="IPR007534">
    <property type="entry name" value="LuxE"/>
</dbReference>
<evidence type="ECO:0000259" key="1">
    <source>
        <dbReference type="Pfam" id="PF04443"/>
    </source>
</evidence>
<feature type="domain" description="Acyl-protein synthetase LuxE" evidence="1">
    <location>
        <begin position="24"/>
        <end position="332"/>
    </location>
</feature>
<organism evidence="2 3">
    <name type="scientific">Comamonas guangdongensis</name>
    <dbReference type="NCBI Taxonomy" id="510515"/>
    <lineage>
        <taxon>Bacteria</taxon>
        <taxon>Pseudomonadati</taxon>
        <taxon>Pseudomonadota</taxon>
        <taxon>Betaproteobacteria</taxon>
        <taxon>Burkholderiales</taxon>
        <taxon>Comamonadaceae</taxon>
        <taxon>Comamonas</taxon>
    </lineage>
</organism>
<accession>A0ABV3ZSG8</accession>
<dbReference type="Gene3D" id="3.40.50.12780">
    <property type="entry name" value="N-terminal domain of ligase-like"/>
    <property type="match status" value="1"/>
</dbReference>
<keyword evidence="3" id="KW-1185">Reference proteome</keyword>
<keyword evidence="2" id="KW-0436">Ligase</keyword>
<comment type="caution">
    <text evidence="2">The sequence shown here is derived from an EMBL/GenBank/DDBJ whole genome shotgun (WGS) entry which is preliminary data.</text>
</comment>
<dbReference type="PROSITE" id="PS00455">
    <property type="entry name" value="AMP_BINDING"/>
    <property type="match status" value="1"/>
</dbReference>
<dbReference type="EMBL" id="JBFYGN010000006">
    <property type="protein sequence ID" value="MEX8192541.1"/>
    <property type="molecule type" value="Genomic_DNA"/>
</dbReference>
<dbReference type="RefSeq" id="WP_369337746.1">
    <property type="nucleotide sequence ID" value="NZ_JBFYGN010000006.1"/>
</dbReference>